<feature type="transmembrane region" description="Helical" evidence="4">
    <location>
        <begin position="110"/>
        <end position="132"/>
    </location>
</feature>
<dbReference type="PANTHER" id="PTHR11360:SF284">
    <property type="entry name" value="EG:103B4.3 PROTEIN-RELATED"/>
    <property type="match status" value="1"/>
</dbReference>
<gene>
    <name evidence="6" type="ORF">AWB80_07047</name>
</gene>
<dbReference type="PROSITE" id="PS50850">
    <property type="entry name" value="MFS"/>
    <property type="match status" value="1"/>
</dbReference>
<keyword evidence="7" id="KW-1185">Reference proteome</keyword>
<protein>
    <submittedName>
        <fullName evidence="6">Major facilitator transporter</fullName>
    </submittedName>
</protein>
<dbReference type="Pfam" id="PF07690">
    <property type="entry name" value="MFS_1"/>
    <property type="match status" value="1"/>
</dbReference>
<comment type="caution">
    <text evidence="6">The sequence shown here is derived from an EMBL/GenBank/DDBJ whole genome shotgun (WGS) entry which is preliminary data.</text>
</comment>
<accession>A0A158DK26</accession>
<feature type="transmembrane region" description="Helical" evidence="4">
    <location>
        <begin position="349"/>
        <end position="373"/>
    </location>
</feature>
<keyword evidence="2 4" id="KW-1133">Transmembrane helix</keyword>
<feature type="transmembrane region" description="Helical" evidence="4">
    <location>
        <begin position="85"/>
        <end position="104"/>
    </location>
</feature>
<evidence type="ECO:0000259" key="5">
    <source>
        <dbReference type="PROSITE" id="PS50850"/>
    </source>
</evidence>
<feature type="transmembrane region" description="Helical" evidence="4">
    <location>
        <begin position="227"/>
        <end position="246"/>
    </location>
</feature>
<feature type="transmembrane region" description="Helical" evidence="4">
    <location>
        <begin position="379"/>
        <end position="400"/>
    </location>
</feature>
<organism evidence="6 7">
    <name type="scientific">Caballeronia pedi</name>
    <dbReference type="NCBI Taxonomy" id="1777141"/>
    <lineage>
        <taxon>Bacteria</taxon>
        <taxon>Pseudomonadati</taxon>
        <taxon>Pseudomonadota</taxon>
        <taxon>Betaproteobacteria</taxon>
        <taxon>Burkholderiales</taxon>
        <taxon>Burkholderiaceae</taxon>
        <taxon>Caballeronia</taxon>
    </lineage>
</organism>
<dbReference type="Gene3D" id="1.20.1250.20">
    <property type="entry name" value="MFS general substrate transporter like domains"/>
    <property type="match status" value="2"/>
</dbReference>
<dbReference type="InterPro" id="IPR036259">
    <property type="entry name" value="MFS_trans_sf"/>
</dbReference>
<feature type="transmembrane region" description="Helical" evidence="4">
    <location>
        <begin position="144"/>
        <end position="168"/>
    </location>
</feature>
<evidence type="ECO:0000313" key="6">
    <source>
        <dbReference type="EMBL" id="SAK94989.1"/>
    </source>
</evidence>
<feature type="domain" description="Major facilitator superfamily (MFS) profile" evidence="5">
    <location>
        <begin position="17"/>
        <end position="405"/>
    </location>
</feature>
<dbReference type="InterPro" id="IPR050327">
    <property type="entry name" value="Proton-linked_MCT"/>
</dbReference>
<evidence type="ECO:0000256" key="3">
    <source>
        <dbReference type="ARBA" id="ARBA00023136"/>
    </source>
</evidence>
<dbReference type="InterPro" id="IPR011701">
    <property type="entry name" value="MFS"/>
</dbReference>
<feature type="transmembrane region" description="Helical" evidence="4">
    <location>
        <begin position="291"/>
        <end position="310"/>
    </location>
</feature>
<dbReference type="InterPro" id="IPR020846">
    <property type="entry name" value="MFS_dom"/>
</dbReference>
<keyword evidence="3 4" id="KW-0472">Membrane</keyword>
<feature type="transmembrane region" description="Helical" evidence="4">
    <location>
        <begin position="266"/>
        <end position="284"/>
    </location>
</feature>
<evidence type="ECO:0000313" key="7">
    <source>
        <dbReference type="Proteomes" id="UP000054911"/>
    </source>
</evidence>
<dbReference type="GO" id="GO:0022857">
    <property type="term" value="F:transmembrane transporter activity"/>
    <property type="evidence" value="ECO:0007669"/>
    <property type="project" value="InterPro"/>
</dbReference>
<dbReference type="SUPFAM" id="SSF103473">
    <property type="entry name" value="MFS general substrate transporter"/>
    <property type="match status" value="1"/>
</dbReference>
<evidence type="ECO:0000256" key="4">
    <source>
        <dbReference type="SAM" id="Phobius"/>
    </source>
</evidence>
<feature type="transmembrane region" description="Helical" evidence="4">
    <location>
        <begin position="18"/>
        <end position="41"/>
    </location>
</feature>
<feature type="transmembrane region" description="Helical" evidence="4">
    <location>
        <begin position="316"/>
        <end position="337"/>
    </location>
</feature>
<dbReference type="Proteomes" id="UP000054911">
    <property type="component" value="Unassembled WGS sequence"/>
</dbReference>
<feature type="transmembrane region" description="Helical" evidence="4">
    <location>
        <begin position="174"/>
        <end position="194"/>
    </location>
</feature>
<feature type="transmembrane region" description="Helical" evidence="4">
    <location>
        <begin position="61"/>
        <end position="78"/>
    </location>
</feature>
<name>A0A158DK26_9BURK</name>
<keyword evidence="1 4" id="KW-0812">Transmembrane</keyword>
<dbReference type="OrthoDB" id="3573349at2"/>
<sequence length="422" mass="44323">METTEDARRSKGTYVRNVVGGALGMAVGFAAVFIATNGVFIPSIVRDFHWGRAQAAQSYSASMLGLALVSPLVGVLMDRFGVRKVVFSSAIVFTMAMSCMAFQTGNTASWIALSLVIGMTGAATSVLGYLAILPQWFDRRLGLAIGIAMVGFGIGTVVMPALSAWLIAHIGWRHAYQVLAVISLGGAAVAFLLLREKPGLQRKLQRHAATSASMAGVGPVRHRKLKVFLIWAGALCASTAVLSLVPHLPALLMDRGIPASDAARCASLVGLGILIGRLTSGLLVDRIHAPFVACLYFASGAIGFILLRQIESYQGALLASVLVGLAIGAEGDLLSYLTRAYLGMEKFGLFYGIVFSGYSLGAVFGPMATGHYFDAAKSYVLPMQIAPVLLLVAGVLLLSLGRYAKPGSHANESLSTVAVASK</sequence>
<dbReference type="AlphaFoldDB" id="A0A158DK26"/>
<evidence type="ECO:0000256" key="2">
    <source>
        <dbReference type="ARBA" id="ARBA00022989"/>
    </source>
</evidence>
<evidence type="ECO:0000256" key="1">
    <source>
        <dbReference type="ARBA" id="ARBA00022692"/>
    </source>
</evidence>
<dbReference type="PANTHER" id="PTHR11360">
    <property type="entry name" value="MONOCARBOXYLATE TRANSPORTER"/>
    <property type="match status" value="1"/>
</dbReference>
<dbReference type="STRING" id="1777141.AWB80_07047"/>
<dbReference type="RefSeq" id="WP_061179295.1">
    <property type="nucleotide sequence ID" value="NZ_FCOE02000041.1"/>
</dbReference>
<dbReference type="EMBL" id="FCOE02000041">
    <property type="protein sequence ID" value="SAK94989.1"/>
    <property type="molecule type" value="Genomic_DNA"/>
</dbReference>
<reference evidence="6" key="1">
    <citation type="submission" date="2016-01" db="EMBL/GenBank/DDBJ databases">
        <authorList>
            <person name="Peeters C."/>
        </authorList>
    </citation>
    <scope>NUCLEOTIDE SEQUENCE [LARGE SCALE GENOMIC DNA]</scope>
    <source>
        <strain evidence="6">LMG 29323</strain>
    </source>
</reference>
<proteinExistence type="predicted"/>